<proteinExistence type="predicted"/>
<accession>A0ABQ3YY19</accession>
<comment type="caution">
    <text evidence="1">The sequence shown here is derived from an EMBL/GenBank/DDBJ whole genome shotgun (WGS) entry which is preliminary data.</text>
</comment>
<dbReference type="Proteomes" id="UP000637628">
    <property type="component" value="Unassembled WGS sequence"/>
</dbReference>
<dbReference type="EMBL" id="BOML01000031">
    <property type="protein sequence ID" value="GIE02480.1"/>
    <property type="molecule type" value="Genomic_DNA"/>
</dbReference>
<protein>
    <recommendedName>
        <fullName evidence="3">CYTH domain-containing protein</fullName>
    </recommendedName>
</protein>
<evidence type="ECO:0000313" key="1">
    <source>
        <dbReference type="EMBL" id="GIE02480.1"/>
    </source>
</evidence>
<evidence type="ECO:0008006" key="3">
    <source>
        <dbReference type="Google" id="ProtNLM"/>
    </source>
</evidence>
<name>A0ABQ3YY19_9ACTN</name>
<organism evidence="1 2">
    <name type="scientific">Paractinoplanes durhamensis</name>
    <dbReference type="NCBI Taxonomy" id="113563"/>
    <lineage>
        <taxon>Bacteria</taxon>
        <taxon>Bacillati</taxon>
        <taxon>Actinomycetota</taxon>
        <taxon>Actinomycetes</taxon>
        <taxon>Micromonosporales</taxon>
        <taxon>Micromonosporaceae</taxon>
        <taxon>Paractinoplanes</taxon>
    </lineage>
</organism>
<keyword evidence="2" id="KW-1185">Reference proteome</keyword>
<evidence type="ECO:0000313" key="2">
    <source>
        <dbReference type="Proteomes" id="UP000637628"/>
    </source>
</evidence>
<sequence>MYGGKPPRNLVPRAFAAGRTEARRTFTVTGFWQPDPLQSLTGQATNVELKVVLPRHGGRSLGINSDRGPSRRIYFLDTPDLELYRNDVIIRFRDRADQRDDAVVKLRPVVPGRMPGWLRNAEQFHVEIDALPSHAVCSGALKKRLGRRDVSRAVAAGRPLITLLSTQQRRMLTKYAPPSVRPKDLTVFGPIHVHRRNFKLRGLKQGLTAERWRYPDGTYLLELSTRCPVDEAGAVAARVSRALRSHGVAPADLQRTKTEMALQAAA</sequence>
<gene>
    <name evidence="1" type="ORF">Adu01nite_38300</name>
</gene>
<dbReference type="Gene3D" id="2.40.320.10">
    <property type="entry name" value="Hypothetical Protein Pfu-838710-001"/>
    <property type="match status" value="1"/>
</dbReference>
<reference evidence="1 2" key="1">
    <citation type="submission" date="2021-01" db="EMBL/GenBank/DDBJ databases">
        <title>Whole genome shotgun sequence of Actinoplanes durhamensis NBRC 14914.</title>
        <authorList>
            <person name="Komaki H."/>
            <person name="Tamura T."/>
        </authorList>
    </citation>
    <scope>NUCLEOTIDE SEQUENCE [LARGE SCALE GENOMIC DNA]</scope>
    <source>
        <strain evidence="1 2">NBRC 14914</strain>
    </source>
</reference>